<dbReference type="InParanoid" id="A0A1Y2BHV3"/>
<protein>
    <recommendedName>
        <fullName evidence="5">RING-type domain-containing protein</fullName>
    </recommendedName>
</protein>
<dbReference type="AlphaFoldDB" id="A0A1Y2BHV3"/>
<feature type="region of interest" description="Disordered" evidence="2">
    <location>
        <begin position="436"/>
        <end position="648"/>
    </location>
</feature>
<feature type="compositionally biased region" description="Low complexity" evidence="2">
    <location>
        <begin position="513"/>
        <end position="559"/>
    </location>
</feature>
<feature type="compositionally biased region" description="Pro residues" evidence="2">
    <location>
        <begin position="467"/>
        <end position="477"/>
    </location>
</feature>
<feature type="compositionally biased region" description="Low complexity" evidence="2">
    <location>
        <begin position="1"/>
        <end position="32"/>
    </location>
</feature>
<feature type="compositionally biased region" description="Basic and acidic residues" evidence="2">
    <location>
        <begin position="181"/>
        <end position="193"/>
    </location>
</feature>
<feature type="compositionally biased region" description="Low complexity" evidence="2">
    <location>
        <begin position="443"/>
        <end position="453"/>
    </location>
</feature>
<proteinExistence type="inferred from homology"/>
<feature type="compositionally biased region" description="Pro residues" evidence="2">
    <location>
        <begin position="59"/>
        <end position="76"/>
    </location>
</feature>
<dbReference type="EMBL" id="MCFC01000005">
    <property type="protein sequence ID" value="ORY33705.1"/>
    <property type="molecule type" value="Genomic_DNA"/>
</dbReference>
<evidence type="ECO:0008006" key="5">
    <source>
        <dbReference type="Google" id="ProtNLM"/>
    </source>
</evidence>
<feature type="compositionally biased region" description="Basic and acidic residues" evidence="2">
    <location>
        <begin position="615"/>
        <end position="625"/>
    </location>
</feature>
<sequence>MGNAPSHSTSPGGTPAGPGTATPTSAQPTSSSNAQPINVRSGNTGAGTPTHTAFHSGLTPPPQPPSPPPPSTPPLLPYGGHLSPQNPHALHLPQSHDYSKTIVTRLILEARLAPFYRGLEDWEETWGEEEATKMLNEVREKDIEENVPNSVTEALKAEREAHGGVGSITKKVGIHRARDAKHHDEKEESERRERRAYIGAIECPICFLNYPPNINTSRCCQQPICTECFVQMKRSEATITHLESDPACCPYCVESDFGVIYERPSTFSNSSLYLSESALATSPNASGISSALSLGSEDAELTVGPGMAPKAQEKMRRKSVSSKSKEVVTIDEIRPDWEMKLNAVKAAAARKASRRIVMRQVGDRLIPIGFTSARAPGTADFSMSIPPAAPQTAEGENGARRSGRHSNGRERDLEELMIMEAMRLSMIDHEEHQKKIHVESKKGTPTTTPSSGPVAESSRRPPAAIQPGPPLPIPVPSSPEAQTRPSAASKLLSKFGNRSRSGSSASIKNESKTVTFAAAPSSSTATSSRGTSSTASAPIPHAAAHSHPPASSSSSRSPPGLTPPSPAPVAPIVNLASANSASNQPGLPRLSLDMPALMPDHPHPPKMGSGAANQHHYEQRPIFEREDTDITVGSERRVSYAQLDSDED</sequence>
<evidence type="ECO:0000256" key="2">
    <source>
        <dbReference type="SAM" id="MobiDB-lite"/>
    </source>
</evidence>
<dbReference type="InterPro" id="IPR039301">
    <property type="entry name" value="Sip5/DA2"/>
</dbReference>
<name>A0A1Y2BHV3_9TREE</name>
<dbReference type="CDD" id="cd24139">
    <property type="entry name" value="SIP5-like"/>
    <property type="match status" value="1"/>
</dbReference>
<dbReference type="GO" id="GO:0005737">
    <property type="term" value="C:cytoplasm"/>
    <property type="evidence" value="ECO:0007669"/>
    <property type="project" value="TreeGrafter"/>
</dbReference>
<feature type="region of interest" description="Disordered" evidence="2">
    <location>
        <begin position="1"/>
        <end position="93"/>
    </location>
</feature>
<feature type="region of interest" description="Disordered" evidence="2">
    <location>
        <begin position="174"/>
        <end position="193"/>
    </location>
</feature>
<feature type="compositionally biased region" description="Polar residues" evidence="2">
    <location>
        <begin position="33"/>
        <end position="53"/>
    </location>
</feature>
<evidence type="ECO:0000256" key="1">
    <source>
        <dbReference type="ARBA" id="ARBA00010402"/>
    </source>
</evidence>
<dbReference type="PANTHER" id="PTHR31315">
    <property type="entry name" value="PROTEIN SIP5"/>
    <property type="match status" value="1"/>
</dbReference>
<comment type="similarity">
    <text evidence="1">Belongs to the SIP5 family.</text>
</comment>
<feature type="compositionally biased region" description="Polar residues" evidence="2">
    <location>
        <begin position="576"/>
        <end position="585"/>
    </location>
</feature>
<feature type="region of interest" description="Disordered" evidence="2">
    <location>
        <begin position="376"/>
        <end position="413"/>
    </location>
</feature>
<organism evidence="3 4">
    <name type="scientific">Naematelia encephala</name>
    <dbReference type="NCBI Taxonomy" id="71784"/>
    <lineage>
        <taxon>Eukaryota</taxon>
        <taxon>Fungi</taxon>
        <taxon>Dikarya</taxon>
        <taxon>Basidiomycota</taxon>
        <taxon>Agaricomycotina</taxon>
        <taxon>Tremellomycetes</taxon>
        <taxon>Tremellales</taxon>
        <taxon>Naemateliaceae</taxon>
        <taxon>Naematelia</taxon>
    </lineage>
</organism>
<dbReference type="OrthoDB" id="21471at2759"/>
<reference evidence="3 4" key="1">
    <citation type="submission" date="2016-07" db="EMBL/GenBank/DDBJ databases">
        <title>Pervasive Adenine N6-methylation of Active Genes in Fungi.</title>
        <authorList>
            <consortium name="DOE Joint Genome Institute"/>
            <person name="Mondo S.J."/>
            <person name="Dannebaum R.O."/>
            <person name="Kuo R.C."/>
            <person name="Labutti K."/>
            <person name="Haridas S."/>
            <person name="Kuo A."/>
            <person name="Salamov A."/>
            <person name="Ahrendt S.R."/>
            <person name="Lipzen A."/>
            <person name="Sullivan W."/>
            <person name="Andreopoulos W.B."/>
            <person name="Clum A."/>
            <person name="Lindquist E."/>
            <person name="Daum C."/>
            <person name="Ramamoorthy G.K."/>
            <person name="Gryganskyi A."/>
            <person name="Culley D."/>
            <person name="Magnuson J.K."/>
            <person name="James T.Y."/>
            <person name="O'Malley M.A."/>
            <person name="Stajich J.E."/>
            <person name="Spatafora J.W."/>
            <person name="Visel A."/>
            <person name="Grigoriev I.V."/>
        </authorList>
    </citation>
    <scope>NUCLEOTIDE SEQUENCE [LARGE SCALE GENOMIC DNA]</scope>
    <source>
        <strain evidence="3 4">68-887.2</strain>
    </source>
</reference>
<gene>
    <name evidence="3" type="ORF">BCR39DRAFT_463453</name>
</gene>
<comment type="caution">
    <text evidence="3">The sequence shown here is derived from an EMBL/GenBank/DDBJ whole genome shotgun (WGS) entry which is preliminary data.</text>
</comment>
<dbReference type="FunCoup" id="A0A1Y2BHV3">
    <property type="interactions" value="7"/>
</dbReference>
<keyword evidence="4" id="KW-1185">Reference proteome</keyword>
<dbReference type="Proteomes" id="UP000193986">
    <property type="component" value="Unassembled WGS sequence"/>
</dbReference>
<evidence type="ECO:0000313" key="3">
    <source>
        <dbReference type="EMBL" id="ORY33705.1"/>
    </source>
</evidence>
<evidence type="ECO:0000313" key="4">
    <source>
        <dbReference type="Proteomes" id="UP000193986"/>
    </source>
</evidence>
<feature type="compositionally biased region" description="Pro residues" evidence="2">
    <location>
        <begin position="560"/>
        <end position="569"/>
    </location>
</feature>
<feature type="compositionally biased region" description="Polar residues" evidence="2">
    <location>
        <begin position="496"/>
        <end position="508"/>
    </location>
</feature>
<accession>A0A1Y2BHV3</accession>
<dbReference type="PANTHER" id="PTHR31315:SF1">
    <property type="entry name" value="PROTEIN SIP5"/>
    <property type="match status" value="1"/>
</dbReference>
<dbReference type="STRING" id="71784.A0A1Y2BHV3"/>